<evidence type="ECO:0000313" key="17">
    <source>
        <dbReference type="EMBL" id="CAG9787134.1"/>
    </source>
</evidence>
<dbReference type="GO" id="GO:0006310">
    <property type="term" value="P:DNA recombination"/>
    <property type="evidence" value="ECO:0007669"/>
    <property type="project" value="UniProtKB-KW"/>
</dbReference>
<evidence type="ECO:0000256" key="6">
    <source>
        <dbReference type="ARBA" id="ARBA00022741"/>
    </source>
</evidence>
<dbReference type="GO" id="GO:0015074">
    <property type="term" value="P:DNA integration"/>
    <property type="evidence" value="ECO:0007669"/>
    <property type="project" value="UniProtKB-KW"/>
</dbReference>
<keyword evidence="13" id="KW-0239">DNA-directed DNA polymerase</keyword>
<dbReference type="Pfam" id="PF00665">
    <property type="entry name" value="rve"/>
    <property type="match status" value="1"/>
</dbReference>
<evidence type="ECO:0000256" key="13">
    <source>
        <dbReference type="ARBA" id="ARBA00022932"/>
    </source>
</evidence>
<proteinExistence type="predicted"/>
<comment type="function">
    <text evidence="1">The aspartyl protease (PR) mediates the proteolytic cleavages of the Gag and Gag-Pol polyproteins after assembly of the VLP.</text>
</comment>
<dbReference type="GO" id="GO:0003676">
    <property type="term" value="F:nucleic acid binding"/>
    <property type="evidence" value="ECO:0007669"/>
    <property type="project" value="InterPro"/>
</dbReference>
<evidence type="ECO:0000259" key="16">
    <source>
        <dbReference type="PROSITE" id="PS50994"/>
    </source>
</evidence>
<reference evidence="17" key="2">
    <citation type="submission" date="2022-10" db="EMBL/GenBank/DDBJ databases">
        <authorList>
            <consortium name="ENA_rothamsted_submissions"/>
            <consortium name="culmorum"/>
            <person name="King R."/>
        </authorList>
    </citation>
    <scope>NUCLEOTIDE SEQUENCE</scope>
</reference>
<evidence type="ECO:0000256" key="3">
    <source>
        <dbReference type="ARBA" id="ARBA00022670"/>
    </source>
</evidence>
<keyword evidence="2" id="KW-1188">Viral release from host cell</keyword>
<dbReference type="Gene3D" id="3.30.420.10">
    <property type="entry name" value="Ribonuclease H-like superfamily/Ribonuclease H"/>
    <property type="match status" value="1"/>
</dbReference>
<accession>A0A9N9R0M6</accession>
<keyword evidence="7" id="KW-0255">Endonuclease</keyword>
<dbReference type="InterPro" id="IPR025724">
    <property type="entry name" value="GAG-pre-integrase_dom"/>
</dbReference>
<keyword evidence="11" id="KW-0229">DNA integration</keyword>
<evidence type="ECO:0000313" key="18">
    <source>
        <dbReference type="Proteomes" id="UP001153714"/>
    </source>
</evidence>
<keyword evidence="10" id="KW-0460">Magnesium</keyword>
<dbReference type="Pfam" id="PF22936">
    <property type="entry name" value="Pol_BBD"/>
    <property type="match status" value="1"/>
</dbReference>
<gene>
    <name evidence="17" type="ORF">DIATSA_LOCUS5040</name>
</gene>
<feature type="domain" description="Integrase catalytic" evidence="16">
    <location>
        <begin position="211"/>
        <end position="377"/>
    </location>
</feature>
<dbReference type="GO" id="GO:0008233">
    <property type="term" value="F:peptidase activity"/>
    <property type="evidence" value="ECO:0007669"/>
    <property type="project" value="UniProtKB-KW"/>
</dbReference>
<evidence type="ECO:0000256" key="12">
    <source>
        <dbReference type="ARBA" id="ARBA00022918"/>
    </source>
</evidence>
<dbReference type="Pfam" id="PF13976">
    <property type="entry name" value="gag_pre-integrs"/>
    <property type="match status" value="1"/>
</dbReference>
<dbReference type="InterPro" id="IPR001584">
    <property type="entry name" value="Integrase_cat-core"/>
</dbReference>
<dbReference type="Proteomes" id="UP001153714">
    <property type="component" value="Chromosome 17"/>
</dbReference>
<dbReference type="OrthoDB" id="413361at2759"/>
<dbReference type="GO" id="GO:0004519">
    <property type="term" value="F:endonuclease activity"/>
    <property type="evidence" value="ECO:0007669"/>
    <property type="project" value="UniProtKB-KW"/>
</dbReference>
<evidence type="ECO:0000256" key="4">
    <source>
        <dbReference type="ARBA" id="ARBA00022722"/>
    </source>
</evidence>
<keyword evidence="14" id="KW-0917">Virion maturation</keyword>
<keyword evidence="9" id="KW-0067">ATP-binding</keyword>
<keyword evidence="4" id="KW-0540">Nuclease</keyword>
<dbReference type="InterPro" id="IPR054722">
    <property type="entry name" value="PolX-like_BBD"/>
</dbReference>
<dbReference type="GO" id="GO:0003887">
    <property type="term" value="F:DNA-directed DNA polymerase activity"/>
    <property type="evidence" value="ECO:0007669"/>
    <property type="project" value="UniProtKB-KW"/>
</dbReference>
<name>A0A9N9R0M6_9NEOP</name>
<keyword evidence="6" id="KW-0547">Nucleotide-binding</keyword>
<dbReference type="GO" id="GO:0003964">
    <property type="term" value="F:RNA-directed DNA polymerase activity"/>
    <property type="evidence" value="ECO:0007669"/>
    <property type="project" value="UniProtKB-KW"/>
</dbReference>
<dbReference type="PROSITE" id="PS50994">
    <property type="entry name" value="INTEGRASE"/>
    <property type="match status" value="1"/>
</dbReference>
<dbReference type="GO" id="GO:0006508">
    <property type="term" value="P:proteolysis"/>
    <property type="evidence" value="ECO:0007669"/>
    <property type="project" value="UniProtKB-KW"/>
</dbReference>
<dbReference type="InterPro" id="IPR039537">
    <property type="entry name" value="Retrotran_Ty1/copia-like"/>
</dbReference>
<dbReference type="PANTHER" id="PTHR42648:SF11">
    <property type="entry name" value="TRANSPOSON TY4-P GAG-POL POLYPROTEIN"/>
    <property type="match status" value="1"/>
</dbReference>
<keyword evidence="12" id="KW-0695">RNA-directed DNA polymerase</keyword>
<evidence type="ECO:0000256" key="15">
    <source>
        <dbReference type="ARBA" id="ARBA00023172"/>
    </source>
</evidence>
<dbReference type="AlphaFoldDB" id="A0A9N9R0M6"/>
<keyword evidence="18" id="KW-1185">Reference proteome</keyword>
<dbReference type="InterPro" id="IPR012337">
    <property type="entry name" value="RNaseH-like_sf"/>
</dbReference>
<evidence type="ECO:0000256" key="14">
    <source>
        <dbReference type="ARBA" id="ARBA00023113"/>
    </source>
</evidence>
<dbReference type="EMBL" id="OU893348">
    <property type="protein sequence ID" value="CAG9787134.1"/>
    <property type="molecule type" value="Genomic_DNA"/>
</dbReference>
<keyword evidence="13" id="KW-0808">Transferase</keyword>
<evidence type="ECO:0000256" key="10">
    <source>
        <dbReference type="ARBA" id="ARBA00022842"/>
    </source>
</evidence>
<keyword evidence="13" id="KW-0548">Nucleotidyltransferase</keyword>
<keyword evidence="15" id="KW-0233">DNA recombination</keyword>
<organism evidence="17 18">
    <name type="scientific">Diatraea saccharalis</name>
    <name type="common">sugarcane borer</name>
    <dbReference type="NCBI Taxonomy" id="40085"/>
    <lineage>
        <taxon>Eukaryota</taxon>
        <taxon>Metazoa</taxon>
        <taxon>Ecdysozoa</taxon>
        <taxon>Arthropoda</taxon>
        <taxon>Hexapoda</taxon>
        <taxon>Insecta</taxon>
        <taxon>Pterygota</taxon>
        <taxon>Neoptera</taxon>
        <taxon>Endopterygota</taxon>
        <taxon>Lepidoptera</taxon>
        <taxon>Glossata</taxon>
        <taxon>Ditrysia</taxon>
        <taxon>Pyraloidea</taxon>
        <taxon>Crambidae</taxon>
        <taxon>Crambinae</taxon>
        <taxon>Diatraea</taxon>
    </lineage>
</organism>
<dbReference type="Pfam" id="PF25597">
    <property type="entry name" value="SH3_retrovirus"/>
    <property type="match status" value="1"/>
</dbReference>
<dbReference type="InterPro" id="IPR036397">
    <property type="entry name" value="RNaseH_sf"/>
</dbReference>
<keyword evidence="3" id="KW-0645">Protease</keyword>
<evidence type="ECO:0000256" key="9">
    <source>
        <dbReference type="ARBA" id="ARBA00022840"/>
    </source>
</evidence>
<dbReference type="InterPro" id="IPR057670">
    <property type="entry name" value="SH3_retrovirus"/>
</dbReference>
<dbReference type="SUPFAM" id="SSF53098">
    <property type="entry name" value="Ribonuclease H-like"/>
    <property type="match status" value="1"/>
</dbReference>
<evidence type="ECO:0000256" key="2">
    <source>
        <dbReference type="ARBA" id="ARBA00022612"/>
    </source>
</evidence>
<evidence type="ECO:0000256" key="8">
    <source>
        <dbReference type="ARBA" id="ARBA00022801"/>
    </source>
</evidence>
<evidence type="ECO:0000256" key="7">
    <source>
        <dbReference type="ARBA" id="ARBA00022759"/>
    </source>
</evidence>
<dbReference type="PANTHER" id="PTHR42648">
    <property type="entry name" value="TRANSPOSASE, PUTATIVE-RELATED"/>
    <property type="match status" value="1"/>
</dbReference>
<evidence type="ECO:0000256" key="11">
    <source>
        <dbReference type="ARBA" id="ARBA00022908"/>
    </source>
</evidence>
<reference evidence="17" key="1">
    <citation type="submission" date="2021-12" db="EMBL/GenBank/DDBJ databases">
        <authorList>
            <person name="King R."/>
        </authorList>
    </citation>
    <scope>NUCLEOTIDE SEQUENCE</scope>
</reference>
<keyword evidence="5" id="KW-0479">Metal-binding</keyword>
<keyword evidence="8" id="KW-0378">Hydrolase</keyword>
<evidence type="ECO:0000256" key="5">
    <source>
        <dbReference type="ARBA" id="ARBA00022723"/>
    </source>
</evidence>
<dbReference type="GO" id="GO:0046872">
    <property type="term" value="F:metal ion binding"/>
    <property type="evidence" value="ECO:0007669"/>
    <property type="project" value="UniProtKB-KW"/>
</dbReference>
<protein>
    <recommendedName>
        <fullName evidence="16">Integrase catalytic domain-containing protein</fullName>
    </recommendedName>
</protein>
<dbReference type="GO" id="GO:0005524">
    <property type="term" value="F:ATP binding"/>
    <property type="evidence" value="ECO:0007669"/>
    <property type="project" value="UniProtKB-KW"/>
</dbReference>
<evidence type="ECO:0000256" key="1">
    <source>
        <dbReference type="ARBA" id="ARBA00002180"/>
    </source>
</evidence>
<sequence length="559" mass="62498">MNAKCFNTLLGVEGFTPQDWYLDSGASCHLTFNKEWFRDINSSNMENATITCANSQKLSVSGVGNILTKLNGDDVTFTGVKLVPDLCANLLSVSKVVEKGNVVVFGSTGCNIYNDQDCCISGTSVATASKVAGIYKLDSCVPIVDSALAVQVEKTAVKLWHRRLGHVNFQDMKRVPGLKFVGDMDKLESCESCIKGKMHRIPFDKDHEAVRATEKLGLVHMDLCGPMENKSYGGHSYFLIVVDDCTRKMFIYFLKSKTDVLDRFKMFVNEGETYSGKKIKIVRTDNGKEFVNAEFNAYLKSKGIKHQLSVPYTPQQNGVAERANRTVVEMARSMLADSGLNTKYWAEACHTAVYTKNHLPHSANGGAIPEKLWSGNDVDVNKFKVFGSRAFVHIPKELRKKWDYKGKEYIFVGYCDETKGYRFSDPNIPSRVIKSRDVVFLEETKEIEAKNEAISEKSKVLKNSTVNVLKPKRQKEENIVVWEFCEPKVTRRADLEEVETFEDTVEIQDSLTETEVVQPEPDSSGQENNLDVTADNIADALTKSLPKAKLGNFIDSLLG</sequence>